<evidence type="ECO:0000256" key="6">
    <source>
        <dbReference type="ARBA" id="ARBA00037941"/>
    </source>
</evidence>
<keyword evidence="4" id="KW-0560">Oxidoreductase</keyword>
<dbReference type="PANTHER" id="PTHR43104">
    <property type="entry name" value="L-2-HYDROXYGLUTARATE DEHYDROGENASE, MITOCHONDRIAL"/>
    <property type="match status" value="1"/>
</dbReference>
<comment type="catalytic activity">
    <reaction evidence="5">
        <text>(S)-2-hydroxyglutarate + A = 2-oxoglutarate + AH2</text>
        <dbReference type="Rhea" id="RHEA:21252"/>
        <dbReference type="ChEBI" id="CHEBI:13193"/>
        <dbReference type="ChEBI" id="CHEBI:16782"/>
        <dbReference type="ChEBI" id="CHEBI:16810"/>
        <dbReference type="ChEBI" id="CHEBI:17499"/>
        <dbReference type="EC" id="1.1.99.2"/>
    </reaction>
</comment>
<dbReference type="PANTHER" id="PTHR43104:SF3">
    <property type="entry name" value="FAD DEPENDENT OXIDOREDUCTASE DOMAIN-CONTAINING PROTEIN"/>
    <property type="match status" value="1"/>
</dbReference>
<accession>A0A7S4QBW6</accession>
<comment type="cofactor">
    <cofactor evidence="1">
        <name>FAD</name>
        <dbReference type="ChEBI" id="CHEBI:57692"/>
    </cofactor>
</comment>
<evidence type="ECO:0000256" key="5">
    <source>
        <dbReference type="ARBA" id="ARBA00036066"/>
    </source>
</evidence>
<protein>
    <recommendedName>
        <fullName evidence="8">L-2-hydroxyglutarate dehydrogenase, mitochondrial</fullName>
        <ecNumber evidence="7">1.1.99.2</ecNumber>
    </recommendedName>
</protein>
<dbReference type="InterPro" id="IPR036188">
    <property type="entry name" value="FAD/NAD-bd_sf"/>
</dbReference>
<evidence type="ECO:0000259" key="9">
    <source>
        <dbReference type="Pfam" id="PF01266"/>
    </source>
</evidence>
<dbReference type="SUPFAM" id="SSF51905">
    <property type="entry name" value="FAD/NAD(P)-binding domain"/>
    <property type="match status" value="1"/>
</dbReference>
<gene>
    <name evidence="10" type="ORF">AMON00008_LOCUS17879</name>
</gene>
<reference evidence="10" key="1">
    <citation type="submission" date="2021-01" db="EMBL/GenBank/DDBJ databases">
        <authorList>
            <person name="Corre E."/>
            <person name="Pelletier E."/>
            <person name="Niang G."/>
            <person name="Scheremetjew M."/>
            <person name="Finn R."/>
            <person name="Kale V."/>
            <person name="Holt S."/>
            <person name="Cochrane G."/>
            <person name="Meng A."/>
            <person name="Brown T."/>
            <person name="Cohen L."/>
        </authorList>
    </citation>
    <scope>NUCLEOTIDE SEQUENCE</scope>
    <source>
        <strain evidence="10">CCMP3105</strain>
    </source>
</reference>
<dbReference type="Pfam" id="PF01266">
    <property type="entry name" value="DAO"/>
    <property type="match status" value="1"/>
</dbReference>
<keyword evidence="3" id="KW-0274">FAD</keyword>
<dbReference type="Gene3D" id="3.50.50.60">
    <property type="entry name" value="FAD/NAD(P)-binding domain"/>
    <property type="match status" value="1"/>
</dbReference>
<feature type="domain" description="FAD dependent oxidoreductase" evidence="9">
    <location>
        <begin position="2"/>
        <end position="383"/>
    </location>
</feature>
<evidence type="ECO:0000256" key="1">
    <source>
        <dbReference type="ARBA" id="ARBA00001974"/>
    </source>
</evidence>
<dbReference type="AlphaFoldDB" id="A0A7S4QBW6"/>
<sequence>MVLEREGEVAAHQTGHNSGVIHAGMYYKPGTVMAKACVEGADMMYAYAAQKGIPHERVGKLICAPTEKDHAQVELLYKQGTENGVKDLRILTGEQVRELEPNVEVYSALESPNTGIIDYGDVARSLAKDLTADGAKGRILLRYQVKDFNVVDDPSGGKAVEIGGIEPGQCGPTKVVRAKHVLTCAGVHMDQVAWLGGGQTFPKVMTFRGRYYQMKPEFRNVVKRNVYPTPSGGGIPVGVHFTPTVGGYRQRQMIIGPGACMTFDKDGYFFFKVNLAYCWQCLTNQGFWMFGIKNLKLSLGELWKDASKAAFLAEARLLVPSLTADMVEDSFTGVMAQVFLPDGSVAKDYIFERRCLDGTTLHLRNAPTPAATSSMAIAKQMVNLAEEDFAWKRA</sequence>
<evidence type="ECO:0000313" key="10">
    <source>
        <dbReference type="EMBL" id="CAE4578733.1"/>
    </source>
</evidence>
<proteinExistence type="inferred from homology"/>
<dbReference type="NCBIfam" id="NF008726">
    <property type="entry name" value="PRK11728.1"/>
    <property type="match status" value="1"/>
</dbReference>
<organism evidence="10">
    <name type="scientific">Alexandrium monilatum</name>
    <dbReference type="NCBI Taxonomy" id="311494"/>
    <lineage>
        <taxon>Eukaryota</taxon>
        <taxon>Sar</taxon>
        <taxon>Alveolata</taxon>
        <taxon>Dinophyceae</taxon>
        <taxon>Gonyaulacales</taxon>
        <taxon>Pyrocystaceae</taxon>
        <taxon>Alexandrium</taxon>
    </lineage>
</organism>
<keyword evidence="2" id="KW-0285">Flavoprotein</keyword>
<name>A0A7S4QBW6_9DINO</name>
<comment type="similarity">
    <text evidence="6">Belongs to the L2HGDH family.</text>
</comment>
<dbReference type="EMBL" id="HBNR01026461">
    <property type="protein sequence ID" value="CAE4578733.1"/>
    <property type="molecule type" value="Transcribed_RNA"/>
</dbReference>
<evidence type="ECO:0000256" key="8">
    <source>
        <dbReference type="ARBA" id="ARBA00041137"/>
    </source>
</evidence>
<dbReference type="Gene3D" id="3.30.9.10">
    <property type="entry name" value="D-Amino Acid Oxidase, subunit A, domain 2"/>
    <property type="match status" value="1"/>
</dbReference>
<evidence type="ECO:0000256" key="4">
    <source>
        <dbReference type="ARBA" id="ARBA00023002"/>
    </source>
</evidence>
<evidence type="ECO:0000256" key="3">
    <source>
        <dbReference type="ARBA" id="ARBA00022827"/>
    </source>
</evidence>
<dbReference type="GO" id="GO:0047545">
    <property type="term" value="F:(S)-2-hydroxyglutarate dehydrogenase activity"/>
    <property type="evidence" value="ECO:0007669"/>
    <property type="project" value="UniProtKB-EC"/>
</dbReference>
<evidence type="ECO:0000256" key="2">
    <source>
        <dbReference type="ARBA" id="ARBA00022630"/>
    </source>
</evidence>
<dbReference type="EC" id="1.1.99.2" evidence="7"/>
<evidence type="ECO:0000256" key="7">
    <source>
        <dbReference type="ARBA" id="ARBA00038878"/>
    </source>
</evidence>
<dbReference type="InterPro" id="IPR006076">
    <property type="entry name" value="FAD-dep_OxRdtase"/>
</dbReference>